<feature type="compositionally biased region" description="Polar residues" evidence="1">
    <location>
        <begin position="68"/>
        <end position="79"/>
    </location>
</feature>
<evidence type="ECO:0000256" key="1">
    <source>
        <dbReference type="SAM" id="MobiDB-lite"/>
    </source>
</evidence>
<dbReference type="EMBL" id="WSZM01000138">
    <property type="protein sequence ID" value="KAF4040608.1"/>
    <property type="molecule type" value="Genomic_DNA"/>
</dbReference>
<dbReference type="AlphaFoldDB" id="A0A833WFV0"/>
<keyword evidence="3" id="KW-1185">Reference proteome</keyword>
<name>A0A833WFV0_PHYIN</name>
<evidence type="ECO:0000313" key="3">
    <source>
        <dbReference type="Proteomes" id="UP000602510"/>
    </source>
</evidence>
<comment type="caution">
    <text evidence="2">The sequence shown here is derived from an EMBL/GenBank/DDBJ whole genome shotgun (WGS) entry which is preliminary data.</text>
</comment>
<dbReference type="Proteomes" id="UP000602510">
    <property type="component" value="Unassembled WGS sequence"/>
</dbReference>
<feature type="compositionally biased region" description="Basic and acidic residues" evidence="1">
    <location>
        <begin position="28"/>
        <end position="42"/>
    </location>
</feature>
<accession>A0A833WFV0</accession>
<proteinExistence type="predicted"/>
<gene>
    <name evidence="2" type="ORF">GN244_ATG07117</name>
</gene>
<feature type="region of interest" description="Disordered" evidence="1">
    <location>
        <begin position="13"/>
        <end position="85"/>
    </location>
</feature>
<evidence type="ECO:0000313" key="2">
    <source>
        <dbReference type="EMBL" id="KAF4040608.1"/>
    </source>
</evidence>
<reference evidence="2" key="1">
    <citation type="submission" date="2020-04" db="EMBL/GenBank/DDBJ databases">
        <title>Hybrid Assembly of Korean Phytophthora infestans isolates.</title>
        <authorList>
            <person name="Prokchorchik M."/>
            <person name="Lee Y."/>
            <person name="Seo J."/>
            <person name="Cho J.-H."/>
            <person name="Park Y.-E."/>
            <person name="Jang D.-C."/>
            <person name="Im J.-S."/>
            <person name="Choi J.-G."/>
            <person name="Park H.-J."/>
            <person name="Lee G.-B."/>
            <person name="Lee Y.-G."/>
            <person name="Hong S.-Y."/>
            <person name="Cho K."/>
            <person name="Sohn K.H."/>
        </authorList>
    </citation>
    <scope>NUCLEOTIDE SEQUENCE</scope>
    <source>
        <strain evidence="2">KR_1_A1</strain>
    </source>
</reference>
<sequence>MEEAVKYLAKIAGHDGRRQLSSAPPNFPRDKVGRMKRNDHSPSELSGRRSKAPRRDYTKTPCAASANVEVTPQDTTTSGPPDKAP</sequence>
<protein>
    <submittedName>
        <fullName evidence="2">Uncharacterized protein</fullName>
    </submittedName>
</protein>
<organism evidence="2 3">
    <name type="scientific">Phytophthora infestans</name>
    <name type="common">Potato late blight agent</name>
    <name type="synonym">Botrytis infestans</name>
    <dbReference type="NCBI Taxonomy" id="4787"/>
    <lineage>
        <taxon>Eukaryota</taxon>
        <taxon>Sar</taxon>
        <taxon>Stramenopiles</taxon>
        <taxon>Oomycota</taxon>
        <taxon>Peronosporomycetes</taxon>
        <taxon>Peronosporales</taxon>
        <taxon>Peronosporaceae</taxon>
        <taxon>Phytophthora</taxon>
    </lineage>
</organism>